<gene>
    <name evidence="5" type="primary">LOC140010646</name>
</gene>
<feature type="domain" description="Transposase Tnp1/En/Spm-like" evidence="3">
    <location>
        <begin position="301"/>
        <end position="358"/>
    </location>
</feature>
<organism evidence="4 5">
    <name type="scientific">Coffea arabica</name>
    <name type="common">Arabian coffee</name>
    <dbReference type="NCBI Taxonomy" id="13443"/>
    <lineage>
        <taxon>Eukaryota</taxon>
        <taxon>Viridiplantae</taxon>
        <taxon>Streptophyta</taxon>
        <taxon>Embryophyta</taxon>
        <taxon>Tracheophyta</taxon>
        <taxon>Spermatophyta</taxon>
        <taxon>Magnoliopsida</taxon>
        <taxon>eudicotyledons</taxon>
        <taxon>Gunneridae</taxon>
        <taxon>Pentapetalae</taxon>
        <taxon>asterids</taxon>
        <taxon>lamiids</taxon>
        <taxon>Gentianales</taxon>
        <taxon>Rubiaceae</taxon>
        <taxon>Ixoroideae</taxon>
        <taxon>Gardenieae complex</taxon>
        <taxon>Bertiereae - Coffeeae clade</taxon>
        <taxon>Coffeeae</taxon>
        <taxon>Coffea</taxon>
    </lineage>
</organism>
<dbReference type="Pfam" id="PF03017">
    <property type="entry name" value="Transposase_23"/>
    <property type="match status" value="1"/>
</dbReference>
<keyword evidence="2" id="KW-1133">Transmembrane helix</keyword>
<feature type="region of interest" description="Disordered" evidence="1">
    <location>
        <begin position="1"/>
        <end position="47"/>
    </location>
</feature>
<keyword evidence="2" id="KW-0812">Transmembrane</keyword>
<proteinExistence type="predicted"/>
<evidence type="ECO:0000256" key="1">
    <source>
        <dbReference type="SAM" id="MobiDB-lite"/>
    </source>
</evidence>
<dbReference type="GeneID" id="140010646"/>
<sequence length="380" mass="42688">MARTRGGKSYRGSRSFQLRDEDPKNLENEEGTGGGSDDDQEPKKTWGPTYMRHIWGRHGTDKRIKVKFNTLGEPVGTNRSKFNEFLGALARIGKYAPIDIDSWREVPKSLKNDMIDVVKRISATNKEHREKKKMNHSTGKKPFAQVRVEKEKEVGHSLSRVDMFTICYTNSNRVPSSYEVGEKMEEMESLKNQLPEGEKDSVGRNDLYAKVIGEERSGRVRTYGLGVTQSDLWGDIPSRSTCFRLVMEQSAAMSKMEQRIQQLESIQQGKSQGQILPSSQRHTSQSSNAISRPIKVGDKVTIRSMVDSSKICAVGVVRNLDPTAEVGDIPLGSHWSEVHVNVPVENDEELMRPYHNFLKIGGAIGVAIAWSINLVILEEN</sequence>
<accession>A0ABM4V3E0</accession>
<dbReference type="PANTHER" id="PTHR33144">
    <property type="entry name" value="OS10G0409366 PROTEIN-RELATED"/>
    <property type="match status" value="1"/>
</dbReference>
<dbReference type="Proteomes" id="UP001652660">
    <property type="component" value="Chromosome 7c"/>
</dbReference>
<dbReference type="InterPro" id="IPR004264">
    <property type="entry name" value="Transposase_23"/>
</dbReference>
<keyword evidence="2" id="KW-0472">Membrane</keyword>
<feature type="region of interest" description="Disordered" evidence="1">
    <location>
        <begin position="260"/>
        <end position="290"/>
    </location>
</feature>
<dbReference type="PANTHER" id="PTHR33144:SF45">
    <property type="entry name" value="TRANSPOSASE TNP1_EN_SPM-LIKE DOMAIN-CONTAINING PROTEIN"/>
    <property type="match status" value="1"/>
</dbReference>
<dbReference type="RefSeq" id="XP_071914054.1">
    <property type="nucleotide sequence ID" value="XM_072057953.1"/>
</dbReference>
<keyword evidence="4" id="KW-1185">Reference proteome</keyword>
<feature type="transmembrane region" description="Helical" evidence="2">
    <location>
        <begin position="357"/>
        <end position="377"/>
    </location>
</feature>
<feature type="compositionally biased region" description="Basic and acidic residues" evidence="1">
    <location>
        <begin position="17"/>
        <end position="27"/>
    </location>
</feature>
<protein>
    <recommendedName>
        <fullName evidence="3">Transposase Tnp1/En/Spm-like domain-containing protein</fullName>
    </recommendedName>
</protein>
<name>A0ABM4V3E0_COFAR</name>
<evidence type="ECO:0000256" key="2">
    <source>
        <dbReference type="SAM" id="Phobius"/>
    </source>
</evidence>
<evidence type="ECO:0000259" key="3">
    <source>
        <dbReference type="Pfam" id="PF03017"/>
    </source>
</evidence>
<evidence type="ECO:0000313" key="5">
    <source>
        <dbReference type="RefSeq" id="XP_071914054.1"/>
    </source>
</evidence>
<dbReference type="Pfam" id="PF03004">
    <property type="entry name" value="Transposase_24"/>
    <property type="match status" value="1"/>
</dbReference>
<reference evidence="5" key="1">
    <citation type="submission" date="2025-08" db="UniProtKB">
        <authorList>
            <consortium name="RefSeq"/>
        </authorList>
    </citation>
    <scope>IDENTIFICATION</scope>
    <source>
        <tissue evidence="5">Leaves</tissue>
    </source>
</reference>
<evidence type="ECO:0000313" key="4">
    <source>
        <dbReference type="Proteomes" id="UP001652660"/>
    </source>
</evidence>
<dbReference type="InterPro" id="IPR004252">
    <property type="entry name" value="Probable_transposase_24"/>
</dbReference>